<dbReference type="RefSeq" id="WP_203324577.1">
    <property type="nucleotide sequence ID" value="NZ_CP069213.1"/>
</dbReference>
<dbReference type="InterPro" id="IPR006638">
    <property type="entry name" value="Elp3/MiaA/NifB-like_rSAM"/>
</dbReference>
<dbReference type="SFLD" id="SFLDG01058">
    <property type="entry name" value="lipoyl_synthase_like"/>
    <property type="match status" value="1"/>
</dbReference>
<comment type="catalytic activity">
    <reaction evidence="7 8">
        <text>[[Fe-S] cluster scaffold protein carrying a second [4Fe-4S](2+) cluster] + N(6)-octanoyl-L-lysyl-[protein] + 2 oxidized [2Fe-2S]-[ferredoxin] + 2 S-adenosyl-L-methionine + 4 H(+) = [[Fe-S] cluster scaffold protein] + N(6)-[(R)-dihydrolipoyl]-L-lysyl-[protein] + 4 Fe(3+) + 2 hydrogen sulfide + 2 5'-deoxyadenosine + 2 L-methionine + 2 reduced [2Fe-2S]-[ferredoxin]</text>
        <dbReference type="Rhea" id="RHEA:16585"/>
        <dbReference type="Rhea" id="RHEA-COMP:9928"/>
        <dbReference type="Rhea" id="RHEA-COMP:10000"/>
        <dbReference type="Rhea" id="RHEA-COMP:10001"/>
        <dbReference type="Rhea" id="RHEA-COMP:10475"/>
        <dbReference type="Rhea" id="RHEA-COMP:14568"/>
        <dbReference type="Rhea" id="RHEA-COMP:14569"/>
        <dbReference type="ChEBI" id="CHEBI:15378"/>
        <dbReference type="ChEBI" id="CHEBI:17319"/>
        <dbReference type="ChEBI" id="CHEBI:29034"/>
        <dbReference type="ChEBI" id="CHEBI:29919"/>
        <dbReference type="ChEBI" id="CHEBI:33722"/>
        <dbReference type="ChEBI" id="CHEBI:33737"/>
        <dbReference type="ChEBI" id="CHEBI:33738"/>
        <dbReference type="ChEBI" id="CHEBI:57844"/>
        <dbReference type="ChEBI" id="CHEBI:59789"/>
        <dbReference type="ChEBI" id="CHEBI:78809"/>
        <dbReference type="ChEBI" id="CHEBI:83100"/>
        <dbReference type="EC" id="2.8.1.8"/>
    </reaction>
</comment>
<dbReference type="Pfam" id="PF16881">
    <property type="entry name" value="LIAS_N"/>
    <property type="match status" value="1"/>
</dbReference>
<feature type="binding site" evidence="8">
    <location>
        <position position="308"/>
    </location>
    <ligand>
        <name>[4Fe-4S] cluster</name>
        <dbReference type="ChEBI" id="CHEBI:49883"/>
        <label>1</label>
    </ligand>
</feature>
<keyword evidence="11" id="KW-1185">Reference proteome</keyword>
<dbReference type="NCBIfam" id="NF009544">
    <property type="entry name" value="PRK12928.1"/>
    <property type="match status" value="1"/>
</dbReference>
<dbReference type="SMART" id="SM00729">
    <property type="entry name" value="Elp3"/>
    <property type="match status" value="1"/>
</dbReference>
<dbReference type="GO" id="GO:0016992">
    <property type="term" value="F:lipoate synthase activity"/>
    <property type="evidence" value="ECO:0007669"/>
    <property type="project" value="UniProtKB-EC"/>
</dbReference>
<dbReference type="EC" id="2.8.1.8" evidence="8"/>
<keyword evidence="6 8" id="KW-0411">Iron-sulfur</keyword>
<feature type="binding site" evidence="8">
    <location>
        <position position="98"/>
    </location>
    <ligand>
        <name>[4Fe-4S] cluster</name>
        <dbReference type="ChEBI" id="CHEBI:49883"/>
        <label>2</label>
        <note>4Fe-4S-S-AdoMet</note>
    </ligand>
</feature>
<dbReference type="PIRSF" id="PIRSF005963">
    <property type="entry name" value="Lipoyl_synth"/>
    <property type="match status" value="1"/>
</dbReference>
<feature type="binding site" evidence="8">
    <location>
        <position position="68"/>
    </location>
    <ligand>
        <name>[4Fe-4S] cluster</name>
        <dbReference type="ChEBI" id="CHEBI:49883"/>
        <label>1</label>
    </ligand>
</feature>
<accession>A0ABX7G0Y4</accession>
<feature type="binding site" evidence="8">
    <location>
        <position position="101"/>
    </location>
    <ligand>
        <name>[4Fe-4S] cluster</name>
        <dbReference type="ChEBI" id="CHEBI:49883"/>
        <label>2</label>
        <note>4Fe-4S-S-AdoMet</note>
    </ligand>
</feature>
<keyword evidence="1 8" id="KW-0004">4Fe-4S</keyword>
<dbReference type="NCBIfam" id="NF004019">
    <property type="entry name" value="PRK05481.1"/>
    <property type="match status" value="1"/>
</dbReference>
<dbReference type="InterPro" id="IPR003698">
    <property type="entry name" value="Lipoyl_synth"/>
</dbReference>
<dbReference type="InterPro" id="IPR031691">
    <property type="entry name" value="LIAS_N"/>
</dbReference>
<dbReference type="PROSITE" id="PS51918">
    <property type="entry name" value="RADICAL_SAM"/>
    <property type="match status" value="1"/>
</dbReference>
<evidence type="ECO:0000256" key="6">
    <source>
        <dbReference type="ARBA" id="ARBA00023014"/>
    </source>
</evidence>
<dbReference type="SFLD" id="SFLDS00029">
    <property type="entry name" value="Radical_SAM"/>
    <property type="match status" value="1"/>
</dbReference>
<feature type="binding site" evidence="8">
    <location>
        <position position="79"/>
    </location>
    <ligand>
        <name>[4Fe-4S] cluster</name>
        <dbReference type="ChEBI" id="CHEBI:49883"/>
        <label>1</label>
    </ligand>
</feature>
<dbReference type="NCBIfam" id="TIGR00510">
    <property type="entry name" value="lipA"/>
    <property type="match status" value="1"/>
</dbReference>
<feature type="domain" description="Radical SAM core" evidence="9">
    <location>
        <begin position="80"/>
        <end position="297"/>
    </location>
</feature>
<feature type="binding site" evidence="8">
    <location>
        <position position="73"/>
    </location>
    <ligand>
        <name>[4Fe-4S] cluster</name>
        <dbReference type="ChEBI" id="CHEBI:49883"/>
        <label>1</label>
    </ligand>
</feature>
<dbReference type="SFLD" id="SFLDF00271">
    <property type="entry name" value="lipoyl_synthase"/>
    <property type="match status" value="1"/>
</dbReference>
<dbReference type="HAMAP" id="MF_00206">
    <property type="entry name" value="Lipoyl_synth"/>
    <property type="match status" value="1"/>
</dbReference>
<comment type="subcellular location">
    <subcellularLocation>
        <location evidence="8">Cytoplasm</location>
    </subcellularLocation>
</comment>
<keyword evidence="4 8" id="KW-0479">Metal-binding</keyword>
<comment type="pathway">
    <text evidence="8">Protein modification; protein lipoylation via endogenous pathway; protein N(6)-(lipoyl)lysine from octanoyl-[acyl-carrier-protein]: step 2/2.</text>
</comment>
<dbReference type="CDD" id="cd01335">
    <property type="entry name" value="Radical_SAM"/>
    <property type="match status" value="1"/>
</dbReference>
<evidence type="ECO:0000256" key="8">
    <source>
        <dbReference type="HAMAP-Rule" id="MF_00206"/>
    </source>
</evidence>
<evidence type="ECO:0000313" key="10">
    <source>
        <dbReference type="EMBL" id="QRH00877.1"/>
    </source>
</evidence>
<keyword evidence="3 8" id="KW-0949">S-adenosyl-L-methionine</keyword>
<keyword evidence="8" id="KW-0963">Cytoplasm</keyword>
<dbReference type="InterPro" id="IPR013785">
    <property type="entry name" value="Aldolase_TIM"/>
</dbReference>
<evidence type="ECO:0000256" key="7">
    <source>
        <dbReference type="ARBA" id="ARBA00047326"/>
    </source>
</evidence>
<evidence type="ECO:0000256" key="2">
    <source>
        <dbReference type="ARBA" id="ARBA00022679"/>
    </source>
</evidence>
<keyword evidence="2 8" id="KW-0808">Transferase</keyword>
<dbReference type="InterPro" id="IPR058240">
    <property type="entry name" value="rSAM_sf"/>
</dbReference>
<sequence length="321" mass="36327">MNRPERLQPGVKLRDADKVARIPVKIMPSERETMLRKPDWLRVKLPASNQRITEIKQALRSNGLHSVCEEASCPNLAECFNHGTATFMILGAICTRRCPFCDVAHGRPLKPDADEPVKLAKTIRDMKLKYVVITSVDRDDLRDGGAQHFADCIREIRALNPHIQIETLVPDFRGRIDVALDILSTNPPDVFNHNLETAPAHYRKARPGANYQWSLDLLKRFKERHPHIPTKSGLMMGLGETNEEIIQVLKDLRAHDVNMLTLGQYLQPSKFHLPVERYVSPQEFDELKAIAEDLGFSHAACGPLVRSSYHADLQAQGKEVK</sequence>
<dbReference type="PANTHER" id="PTHR10949">
    <property type="entry name" value="LIPOYL SYNTHASE"/>
    <property type="match status" value="1"/>
</dbReference>
<reference evidence="10 11" key="1">
    <citation type="journal article" date="2012" name="Antonie Van Leeuwenhoek">
        <title>Shewanella litorisediminis sp. nov., a gammaproteobacterium isolated from a tidal flat sediment.</title>
        <authorList>
            <person name="Lee M.H."/>
            <person name="Yoon J.H."/>
        </authorList>
    </citation>
    <scope>NUCLEOTIDE SEQUENCE [LARGE SCALE GENOMIC DNA]</scope>
    <source>
        <strain evidence="10 11">SMK1-12</strain>
    </source>
</reference>
<protein>
    <recommendedName>
        <fullName evidence="8">Lipoyl synthase</fullName>
        <ecNumber evidence="8">2.8.1.8</ecNumber>
    </recommendedName>
    <alternativeName>
        <fullName evidence="8">Lip-syn</fullName>
        <shortName evidence="8">LS</shortName>
    </alternativeName>
    <alternativeName>
        <fullName evidence="8">Lipoate synthase</fullName>
    </alternativeName>
    <alternativeName>
        <fullName evidence="8">Lipoic acid synthase</fullName>
    </alternativeName>
    <alternativeName>
        <fullName evidence="8">Sulfur insertion protein LipA</fullName>
    </alternativeName>
</protein>
<dbReference type="EMBL" id="CP069213">
    <property type="protein sequence ID" value="QRH00877.1"/>
    <property type="molecule type" value="Genomic_DNA"/>
</dbReference>
<dbReference type="Proteomes" id="UP000596252">
    <property type="component" value="Chromosome"/>
</dbReference>
<dbReference type="InterPro" id="IPR007197">
    <property type="entry name" value="rSAM"/>
</dbReference>
<organism evidence="10 11">
    <name type="scientific">Shewanella litorisediminis</name>
    <dbReference type="NCBI Taxonomy" id="1173586"/>
    <lineage>
        <taxon>Bacteria</taxon>
        <taxon>Pseudomonadati</taxon>
        <taxon>Pseudomonadota</taxon>
        <taxon>Gammaproteobacteria</taxon>
        <taxon>Alteromonadales</taxon>
        <taxon>Shewanellaceae</taxon>
        <taxon>Shewanella</taxon>
    </lineage>
</organism>
<evidence type="ECO:0000313" key="11">
    <source>
        <dbReference type="Proteomes" id="UP000596252"/>
    </source>
</evidence>
<keyword evidence="5 8" id="KW-0408">Iron</keyword>
<dbReference type="SUPFAM" id="SSF102114">
    <property type="entry name" value="Radical SAM enzymes"/>
    <property type="match status" value="1"/>
</dbReference>
<dbReference type="PANTHER" id="PTHR10949:SF0">
    <property type="entry name" value="LIPOYL SYNTHASE, MITOCHONDRIAL"/>
    <property type="match status" value="1"/>
</dbReference>
<dbReference type="Pfam" id="PF04055">
    <property type="entry name" value="Radical_SAM"/>
    <property type="match status" value="1"/>
</dbReference>
<comment type="similarity">
    <text evidence="8">Belongs to the radical SAM superfamily. Lipoyl synthase family.</text>
</comment>
<evidence type="ECO:0000256" key="3">
    <source>
        <dbReference type="ARBA" id="ARBA00022691"/>
    </source>
</evidence>
<feature type="binding site" evidence="8">
    <location>
        <position position="94"/>
    </location>
    <ligand>
        <name>[4Fe-4S] cluster</name>
        <dbReference type="ChEBI" id="CHEBI:49883"/>
        <label>2</label>
        <note>4Fe-4S-S-AdoMet</note>
    </ligand>
</feature>
<proteinExistence type="inferred from homology"/>
<gene>
    <name evidence="8 10" type="primary">lipA</name>
    <name evidence="10" type="ORF">JQC75_13485</name>
</gene>
<evidence type="ECO:0000259" key="9">
    <source>
        <dbReference type="PROSITE" id="PS51918"/>
    </source>
</evidence>
<evidence type="ECO:0000256" key="1">
    <source>
        <dbReference type="ARBA" id="ARBA00022485"/>
    </source>
</evidence>
<evidence type="ECO:0000256" key="4">
    <source>
        <dbReference type="ARBA" id="ARBA00022723"/>
    </source>
</evidence>
<name>A0ABX7G0Y4_9GAMM</name>
<comment type="function">
    <text evidence="8">Catalyzes the radical-mediated insertion of two sulfur atoms into the C-6 and C-8 positions of the octanoyl moiety bound to the lipoyl domains of lipoate-dependent enzymes, thereby converting the octanoylated domains into lipoylated derivatives.</text>
</comment>
<evidence type="ECO:0000256" key="5">
    <source>
        <dbReference type="ARBA" id="ARBA00023004"/>
    </source>
</evidence>
<dbReference type="Gene3D" id="3.20.20.70">
    <property type="entry name" value="Aldolase class I"/>
    <property type="match status" value="1"/>
</dbReference>
<comment type="cofactor">
    <cofactor evidence="8">
        <name>[4Fe-4S] cluster</name>
        <dbReference type="ChEBI" id="CHEBI:49883"/>
    </cofactor>
    <text evidence="8">Binds 2 [4Fe-4S] clusters per subunit. One cluster is coordinated with 3 cysteines and an exchangeable S-adenosyl-L-methionine.</text>
</comment>